<protein>
    <submittedName>
        <fullName evidence="2">Lactate utilization protein C</fullName>
    </submittedName>
</protein>
<accession>A0ABW0ZAZ9</accession>
<dbReference type="PANTHER" id="PTHR43682:SF1">
    <property type="entry name" value="LACTATE UTILIZATION PROTEIN C"/>
    <property type="match status" value="1"/>
</dbReference>
<dbReference type="InterPro" id="IPR003741">
    <property type="entry name" value="LUD_dom"/>
</dbReference>
<dbReference type="Gene3D" id="3.40.50.10420">
    <property type="entry name" value="NagB/RpiA/CoA transferase-like"/>
    <property type="match status" value="1"/>
</dbReference>
<dbReference type="Proteomes" id="UP001596083">
    <property type="component" value="Unassembled WGS sequence"/>
</dbReference>
<comment type="caution">
    <text evidence="2">The sequence shown here is derived from an EMBL/GenBank/DDBJ whole genome shotgun (WGS) entry which is preliminary data.</text>
</comment>
<dbReference type="PANTHER" id="PTHR43682">
    <property type="entry name" value="LACTATE UTILIZATION PROTEIN C"/>
    <property type="match status" value="1"/>
</dbReference>
<dbReference type="Pfam" id="PF02589">
    <property type="entry name" value="LUD_dom"/>
    <property type="match status" value="1"/>
</dbReference>
<dbReference type="InterPro" id="IPR037171">
    <property type="entry name" value="NagB/RpiA_transferase-like"/>
</dbReference>
<evidence type="ECO:0000313" key="2">
    <source>
        <dbReference type="EMBL" id="MFC5724669.1"/>
    </source>
</evidence>
<dbReference type="InterPro" id="IPR024185">
    <property type="entry name" value="FTHF_cligase-like_sf"/>
</dbReference>
<organism evidence="2 3">
    <name type="scientific">Streptomyces gamaensis</name>
    <dbReference type="NCBI Taxonomy" id="1763542"/>
    <lineage>
        <taxon>Bacteria</taxon>
        <taxon>Bacillati</taxon>
        <taxon>Actinomycetota</taxon>
        <taxon>Actinomycetes</taxon>
        <taxon>Kitasatosporales</taxon>
        <taxon>Streptomycetaceae</taxon>
        <taxon>Streptomyces</taxon>
    </lineage>
</organism>
<reference evidence="3" key="1">
    <citation type="journal article" date="2019" name="Int. J. Syst. Evol. Microbiol.">
        <title>The Global Catalogue of Microorganisms (GCM) 10K type strain sequencing project: providing services to taxonomists for standard genome sequencing and annotation.</title>
        <authorList>
            <consortium name="The Broad Institute Genomics Platform"/>
            <consortium name="The Broad Institute Genome Sequencing Center for Infectious Disease"/>
            <person name="Wu L."/>
            <person name="Ma J."/>
        </authorList>
    </citation>
    <scope>NUCLEOTIDE SEQUENCE [LARGE SCALE GENOMIC DNA]</scope>
    <source>
        <strain evidence="3">CGMCC 4.7304</strain>
    </source>
</reference>
<dbReference type="EMBL" id="JBHSPB010000032">
    <property type="protein sequence ID" value="MFC5724669.1"/>
    <property type="molecule type" value="Genomic_DNA"/>
</dbReference>
<evidence type="ECO:0000259" key="1">
    <source>
        <dbReference type="Pfam" id="PF02589"/>
    </source>
</evidence>
<dbReference type="SUPFAM" id="SSF100950">
    <property type="entry name" value="NagB/RpiA/CoA transferase-like"/>
    <property type="match status" value="1"/>
</dbReference>
<feature type="domain" description="LUD" evidence="1">
    <location>
        <begin position="112"/>
        <end position="209"/>
    </location>
</feature>
<keyword evidence="3" id="KW-1185">Reference proteome</keyword>
<evidence type="ECO:0000313" key="3">
    <source>
        <dbReference type="Proteomes" id="UP001596083"/>
    </source>
</evidence>
<sequence length="211" mass="22527">MSSRDTVLARIRAAIADLPPDPVPIPRTYLRHAPGVADGDRAAVVALMAERLDEYGARVRRVDARELPAAVADALDAQGARSAVVPEGFPREWLARWSGQLRPDSPPLPDAELDAIDAVVTTSAAGIAESGTIVLDGGPGQGRRAPTLLPDIHVCVLREDRIASGLPEVIGELDPRRPLTWFAGPSATADIEMIRVQGVHGPRRLTVLITR</sequence>
<dbReference type="RefSeq" id="WP_390321135.1">
    <property type="nucleotide sequence ID" value="NZ_JBHSPB010000032.1"/>
</dbReference>
<proteinExistence type="predicted"/>
<name>A0ABW0ZAZ9_9ACTN</name>
<gene>
    <name evidence="2" type="ORF">ACFP1Z_31405</name>
</gene>